<protein>
    <submittedName>
        <fullName evidence="1">Uncharacterized protein</fullName>
    </submittedName>
</protein>
<evidence type="ECO:0000313" key="2">
    <source>
        <dbReference type="Proteomes" id="UP001595791"/>
    </source>
</evidence>
<sequence length="91" mass="10170">MIPHLGGLIEMHAAGDLPAWEIVVYVVKYIAQSGSQVDFDDLPKWVKAELITALEQYKQKGGWLVLSAGEMEDYGQYADVFLGKIRIDTNN</sequence>
<name>A0ABV8MM80_9NEIS</name>
<dbReference type="RefSeq" id="WP_378161813.1">
    <property type="nucleotide sequence ID" value="NZ_JBHSBU010000001.1"/>
</dbReference>
<gene>
    <name evidence="1" type="ORF">ACFOW7_05275</name>
</gene>
<reference evidence="2" key="1">
    <citation type="journal article" date="2019" name="Int. J. Syst. Evol. Microbiol.">
        <title>The Global Catalogue of Microorganisms (GCM) 10K type strain sequencing project: providing services to taxonomists for standard genome sequencing and annotation.</title>
        <authorList>
            <consortium name="The Broad Institute Genomics Platform"/>
            <consortium name="The Broad Institute Genome Sequencing Center for Infectious Disease"/>
            <person name="Wu L."/>
            <person name="Ma J."/>
        </authorList>
    </citation>
    <scope>NUCLEOTIDE SEQUENCE [LARGE SCALE GENOMIC DNA]</scope>
    <source>
        <strain evidence="2">LMG 29894</strain>
    </source>
</reference>
<organism evidence="1 2">
    <name type="scientific">Chitinimonas lacunae</name>
    <dbReference type="NCBI Taxonomy" id="1963018"/>
    <lineage>
        <taxon>Bacteria</taxon>
        <taxon>Pseudomonadati</taxon>
        <taxon>Pseudomonadota</taxon>
        <taxon>Betaproteobacteria</taxon>
        <taxon>Neisseriales</taxon>
        <taxon>Chitinibacteraceae</taxon>
        <taxon>Chitinimonas</taxon>
    </lineage>
</organism>
<proteinExistence type="predicted"/>
<keyword evidence="2" id="KW-1185">Reference proteome</keyword>
<dbReference type="Proteomes" id="UP001595791">
    <property type="component" value="Unassembled WGS sequence"/>
</dbReference>
<evidence type="ECO:0000313" key="1">
    <source>
        <dbReference type="EMBL" id="MFC4158772.1"/>
    </source>
</evidence>
<dbReference type="EMBL" id="JBHSBU010000001">
    <property type="protein sequence ID" value="MFC4158772.1"/>
    <property type="molecule type" value="Genomic_DNA"/>
</dbReference>
<accession>A0ABV8MM80</accession>
<comment type="caution">
    <text evidence="1">The sequence shown here is derived from an EMBL/GenBank/DDBJ whole genome shotgun (WGS) entry which is preliminary data.</text>
</comment>